<organism evidence="1 2">
    <name type="scientific">Acetobacter lovaniensis</name>
    <dbReference type="NCBI Taxonomy" id="104100"/>
    <lineage>
        <taxon>Bacteria</taxon>
        <taxon>Pseudomonadati</taxon>
        <taxon>Pseudomonadota</taxon>
        <taxon>Alphaproteobacteria</taxon>
        <taxon>Acetobacterales</taxon>
        <taxon>Acetobacteraceae</taxon>
        <taxon>Acetobacter</taxon>
    </lineage>
</organism>
<dbReference type="AlphaFoldDB" id="A0A841QIT3"/>
<accession>A0A841QIT3</accession>
<protein>
    <submittedName>
        <fullName evidence="1">Uncharacterized protein</fullName>
    </submittedName>
</protein>
<dbReference type="EMBL" id="JACHIE010000012">
    <property type="protein sequence ID" value="MBB6457902.1"/>
    <property type="molecule type" value="Genomic_DNA"/>
</dbReference>
<keyword evidence="2" id="KW-1185">Reference proteome</keyword>
<dbReference type="Proteomes" id="UP000578000">
    <property type="component" value="Unassembled WGS sequence"/>
</dbReference>
<comment type="caution">
    <text evidence="1">The sequence shown here is derived from an EMBL/GenBank/DDBJ whole genome shotgun (WGS) entry which is preliminary data.</text>
</comment>
<proteinExistence type="predicted"/>
<sequence length="123" mass="13149">MEADLRRLLLVIAALAVPGVGWGQDFTPAEQESMRNTAASMGYMNANHNGDVSALHSCARSFGEKHGFAESRETLADAMLGCSGERDKFLSDCQAQFSLPICRNTAGLLLLHGATVDKPLPAK</sequence>
<name>A0A841QIT3_9PROT</name>
<evidence type="ECO:0000313" key="2">
    <source>
        <dbReference type="Proteomes" id="UP000578000"/>
    </source>
</evidence>
<reference evidence="1 2" key="1">
    <citation type="submission" date="2020-08" db="EMBL/GenBank/DDBJ databases">
        <title>Genomic Encyclopedia of Type Strains, Phase IV (KMG-IV): sequencing the most valuable type-strain genomes for metagenomic binning, comparative biology and taxonomic classification.</title>
        <authorList>
            <person name="Goeker M."/>
        </authorList>
    </citation>
    <scope>NUCLEOTIDE SEQUENCE [LARGE SCALE GENOMIC DNA]</scope>
    <source>
        <strain evidence="1 2">DSM 4491</strain>
    </source>
</reference>
<gene>
    <name evidence="1" type="ORF">HNR55_002506</name>
</gene>
<evidence type="ECO:0000313" key="1">
    <source>
        <dbReference type="EMBL" id="MBB6457902.1"/>
    </source>
</evidence>